<dbReference type="Proteomes" id="UP000503011">
    <property type="component" value="Chromosome"/>
</dbReference>
<proteinExistence type="predicted"/>
<protein>
    <recommendedName>
        <fullName evidence="3">DUF839 domain-containing protein</fullName>
    </recommendedName>
</protein>
<dbReference type="EMBL" id="AP022871">
    <property type="protein sequence ID" value="BCB86401.1"/>
    <property type="molecule type" value="Genomic_DNA"/>
</dbReference>
<keyword evidence="2" id="KW-1185">Reference proteome</keyword>
<reference evidence="1 2" key="1">
    <citation type="submission" date="2020-03" db="EMBL/GenBank/DDBJ databases">
        <title>Whole genome shotgun sequence of Phytohabitans suffuscus NBRC 105367.</title>
        <authorList>
            <person name="Komaki H."/>
            <person name="Tamura T."/>
        </authorList>
    </citation>
    <scope>NUCLEOTIDE SEQUENCE [LARGE SCALE GENOMIC DNA]</scope>
    <source>
        <strain evidence="1 2">NBRC 105367</strain>
    </source>
</reference>
<reference evidence="1 2" key="2">
    <citation type="submission" date="2020-03" db="EMBL/GenBank/DDBJ databases">
        <authorList>
            <person name="Ichikawa N."/>
            <person name="Kimura A."/>
            <person name="Kitahashi Y."/>
            <person name="Uohara A."/>
        </authorList>
    </citation>
    <scope>NUCLEOTIDE SEQUENCE [LARGE SCALE GENOMIC DNA]</scope>
    <source>
        <strain evidence="1 2">NBRC 105367</strain>
    </source>
</reference>
<dbReference type="AlphaFoldDB" id="A0A6F8YKC1"/>
<evidence type="ECO:0000313" key="1">
    <source>
        <dbReference type="EMBL" id="BCB86401.1"/>
    </source>
</evidence>
<gene>
    <name evidence="1" type="ORF">Psuf_037140</name>
</gene>
<evidence type="ECO:0008006" key="3">
    <source>
        <dbReference type="Google" id="ProtNLM"/>
    </source>
</evidence>
<sequence length="64" mass="6635">MPFGAETCGPFITTDNKSVFVAVQHPGEITGASVEAPASTWPDGDYAKPGVVVTWRLDGKAIGS</sequence>
<name>A0A6F8YKC1_9ACTN</name>
<evidence type="ECO:0000313" key="2">
    <source>
        <dbReference type="Proteomes" id="UP000503011"/>
    </source>
</evidence>
<dbReference type="KEGG" id="psuu:Psuf_037140"/>
<organism evidence="1 2">
    <name type="scientific">Phytohabitans suffuscus</name>
    <dbReference type="NCBI Taxonomy" id="624315"/>
    <lineage>
        <taxon>Bacteria</taxon>
        <taxon>Bacillati</taxon>
        <taxon>Actinomycetota</taxon>
        <taxon>Actinomycetes</taxon>
        <taxon>Micromonosporales</taxon>
        <taxon>Micromonosporaceae</taxon>
    </lineage>
</organism>
<accession>A0A6F8YKC1</accession>